<protein>
    <submittedName>
        <fullName evidence="1">Uncharacterized protein</fullName>
    </submittedName>
</protein>
<evidence type="ECO:0000313" key="1">
    <source>
        <dbReference type="EMBL" id="KUP98409.1"/>
    </source>
</evidence>
<proteinExistence type="predicted"/>
<dbReference type="Proteomes" id="UP000074382">
    <property type="component" value="Unassembled WGS sequence"/>
</dbReference>
<evidence type="ECO:0000313" key="2">
    <source>
        <dbReference type="Proteomes" id="UP000074382"/>
    </source>
</evidence>
<comment type="caution">
    <text evidence="1">The sequence shown here is derived from an EMBL/GenBank/DDBJ whole genome shotgun (WGS) entry which is preliminary data.</text>
</comment>
<sequence>MVVGGDLDPFGALHRRHPVKPFGEQRGGSLLLELVESGRPDGKRQLGGDAVFQGRLPKRLDRWN</sequence>
<gene>
    <name evidence="1" type="ORF">AC529_01490</name>
</gene>
<name>A0A147KMD2_THECS</name>
<organism evidence="1 2">
    <name type="scientific">Thermobifida cellulosilytica TB100</name>
    <dbReference type="NCBI Taxonomy" id="665004"/>
    <lineage>
        <taxon>Bacteria</taxon>
        <taxon>Bacillati</taxon>
        <taxon>Actinomycetota</taxon>
        <taxon>Actinomycetes</taxon>
        <taxon>Streptosporangiales</taxon>
        <taxon>Nocardiopsidaceae</taxon>
        <taxon>Thermobifida</taxon>
    </lineage>
</organism>
<reference evidence="2" key="1">
    <citation type="journal article" date="2017" name="Acta Aliment.">
        <title>Plant polysaccharide degrading enzyme system of Thermpbifida cellulosilytica TB100 revealed by de novo genome project data.</title>
        <authorList>
            <person name="Toth A."/>
            <person name="Baka E."/>
            <person name="Luzics S."/>
            <person name="Bata-Vidacs I."/>
            <person name="Nagy I."/>
            <person name="Balint B."/>
            <person name="Herceg R."/>
            <person name="Olasz F."/>
            <person name="Wilk T."/>
            <person name="Nagy T."/>
            <person name="Kriszt B."/>
            <person name="Nagy I."/>
            <person name="Kukolya J."/>
        </authorList>
    </citation>
    <scope>NUCLEOTIDE SEQUENCE [LARGE SCALE GENOMIC DNA]</scope>
    <source>
        <strain evidence="2">TB100</strain>
    </source>
</reference>
<dbReference type="AlphaFoldDB" id="A0A147KMD2"/>
<keyword evidence="2" id="KW-1185">Reference proteome</keyword>
<dbReference type="EMBL" id="LGEM01000009">
    <property type="protein sequence ID" value="KUP98409.1"/>
    <property type="molecule type" value="Genomic_DNA"/>
</dbReference>
<accession>A0A147KMD2</accession>